<organism evidence="1 2">
    <name type="scientific">Cucurbitaria berberidis CBS 394.84</name>
    <dbReference type="NCBI Taxonomy" id="1168544"/>
    <lineage>
        <taxon>Eukaryota</taxon>
        <taxon>Fungi</taxon>
        <taxon>Dikarya</taxon>
        <taxon>Ascomycota</taxon>
        <taxon>Pezizomycotina</taxon>
        <taxon>Dothideomycetes</taxon>
        <taxon>Pleosporomycetidae</taxon>
        <taxon>Pleosporales</taxon>
        <taxon>Pleosporineae</taxon>
        <taxon>Cucurbitariaceae</taxon>
        <taxon>Cucurbitaria</taxon>
    </lineage>
</organism>
<dbReference type="AlphaFoldDB" id="A0A9P4L586"/>
<gene>
    <name evidence="1" type="ORF">K460DRAFT_370072</name>
</gene>
<protein>
    <submittedName>
        <fullName evidence="1">Uncharacterized protein</fullName>
    </submittedName>
</protein>
<proteinExistence type="predicted"/>
<sequence length="53" mass="5863">MCVYMLDYAVGPLFMSPLSTLSVRVTLYHAYVVIFTTCTTSCGRINDLPTLAI</sequence>
<dbReference type="GeneID" id="63851327"/>
<evidence type="ECO:0000313" key="2">
    <source>
        <dbReference type="Proteomes" id="UP000800039"/>
    </source>
</evidence>
<dbReference type="RefSeq" id="XP_040784637.1">
    <property type="nucleotide sequence ID" value="XM_040934076.1"/>
</dbReference>
<dbReference type="EMBL" id="ML976618">
    <property type="protein sequence ID" value="KAF1842074.1"/>
    <property type="molecule type" value="Genomic_DNA"/>
</dbReference>
<reference evidence="1" key="1">
    <citation type="submission" date="2020-01" db="EMBL/GenBank/DDBJ databases">
        <authorList>
            <consortium name="DOE Joint Genome Institute"/>
            <person name="Haridas S."/>
            <person name="Albert R."/>
            <person name="Binder M."/>
            <person name="Bloem J."/>
            <person name="Labutti K."/>
            <person name="Salamov A."/>
            <person name="Andreopoulos B."/>
            <person name="Baker S.E."/>
            <person name="Barry K."/>
            <person name="Bills G."/>
            <person name="Bluhm B.H."/>
            <person name="Cannon C."/>
            <person name="Castanera R."/>
            <person name="Culley D.E."/>
            <person name="Daum C."/>
            <person name="Ezra D."/>
            <person name="Gonzalez J.B."/>
            <person name="Henrissat B."/>
            <person name="Kuo A."/>
            <person name="Liang C."/>
            <person name="Lipzen A."/>
            <person name="Lutzoni F."/>
            <person name="Magnuson J."/>
            <person name="Mondo S."/>
            <person name="Nolan M."/>
            <person name="Ohm R."/>
            <person name="Pangilinan J."/>
            <person name="Park H.-J."/>
            <person name="Ramirez L."/>
            <person name="Alfaro M."/>
            <person name="Sun H."/>
            <person name="Tritt A."/>
            <person name="Yoshinaga Y."/>
            <person name="Zwiers L.-H."/>
            <person name="Turgeon B.G."/>
            <person name="Goodwin S.B."/>
            <person name="Spatafora J.W."/>
            <person name="Crous P.W."/>
            <person name="Grigoriev I.V."/>
        </authorList>
    </citation>
    <scope>NUCLEOTIDE SEQUENCE</scope>
    <source>
        <strain evidence="1">CBS 394.84</strain>
    </source>
</reference>
<evidence type="ECO:0000313" key="1">
    <source>
        <dbReference type="EMBL" id="KAF1842074.1"/>
    </source>
</evidence>
<accession>A0A9P4L586</accession>
<dbReference type="Proteomes" id="UP000800039">
    <property type="component" value="Unassembled WGS sequence"/>
</dbReference>
<comment type="caution">
    <text evidence="1">The sequence shown here is derived from an EMBL/GenBank/DDBJ whole genome shotgun (WGS) entry which is preliminary data.</text>
</comment>
<keyword evidence="2" id="KW-1185">Reference proteome</keyword>
<name>A0A9P4L586_9PLEO</name>